<dbReference type="Pfam" id="PF00929">
    <property type="entry name" value="RNase_T"/>
    <property type="match status" value="1"/>
</dbReference>
<dbReference type="EMBL" id="NOZQ01000047">
    <property type="protein sequence ID" value="OYD16851.1"/>
    <property type="molecule type" value="Genomic_DNA"/>
</dbReference>
<dbReference type="SUPFAM" id="SSF53098">
    <property type="entry name" value="Ribonuclease H-like"/>
    <property type="match status" value="1"/>
</dbReference>
<dbReference type="SMART" id="SM00479">
    <property type="entry name" value="EXOIII"/>
    <property type="match status" value="1"/>
</dbReference>
<dbReference type="GO" id="GO:0005829">
    <property type="term" value="C:cytosol"/>
    <property type="evidence" value="ECO:0007669"/>
    <property type="project" value="TreeGrafter"/>
</dbReference>
<evidence type="ECO:0000259" key="1">
    <source>
        <dbReference type="SMART" id="SM00479"/>
    </source>
</evidence>
<dbReference type="GO" id="GO:0008408">
    <property type="term" value="F:3'-5' exonuclease activity"/>
    <property type="evidence" value="ECO:0007669"/>
    <property type="project" value="TreeGrafter"/>
</dbReference>
<dbReference type="Gene3D" id="3.30.420.10">
    <property type="entry name" value="Ribonuclease H-like superfamily/Ribonuclease H"/>
    <property type="match status" value="1"/>
</dbReference>
<evidence type="ECO:0000313" key="2">
    <source>
        <dbReference type="EMBL" id="OYD16851.1"/>
    </source>
</evidence>
<organism evidence="2 3">
    <name type="scientific">candidate division WOR-3 bacterium JGI_Cruoil_03_44_89</name>
    <dbReference type="NCBI Taxonomy" id="1973748"/>
    <lineage>
        <taxon>Bacteria</taxon>
        <taxon>Bacteria division WOR-3</taxon>
    </lineage>
</organism>
<dbReference type="InterPro" id="IPR013520">
    <property type="entry name" value="Ribonucl_H"/>
</dbReference>
<comment type="caution">
    <text evidence="2">The sequence shown here is derived from an EMBL/GenBank/DDBJ whole genome shotgun (WGS) entry which is preliminary data.</text>
</comment>
<sequence>MNTLLDKPIDEVQFTVFDVETTGLETYLGHRMCEIGLLKFRGTKELDSYSSLVNPERSIPEDVVDIHGITNEMVMNAPVFESIADDVLEFIKGTVLVAHNAEFDLGFIAKHLRRAKRGIPDNLVVDTLTLARKHFNFPGNSLETIASCLAIDTEGNHRALKDVTITREVFQHFIAKLKIKALKELLDLQGGSVPFPEVEEVPPPFVIDEAIKSGGKLLIKYVSASGEETERVVEPIEVDAHNGTEYLIAFCHLRNEERAFRIDRILESHPVASNS</sequence>
<dbReference type="AlphaFoldDB" id="A0A235BX64"/>
<gene>
    <name evidence="2" type="ORF">CH333_02460</name>
</gene>
<dbReference type="NCBIfam" id="TIGR00573">
    <property type="entry name" value="dnaq"/>
    <property type="match status" value="1"/>
</dbReference>
<dbReference type="InterPro" id="IPR036397">
    <property type="entry name" value="RNaseH_sf"/>
</dbReference>
<dbReference type="PANTHER" id="PTHR30231">
    <property type="entry name" value="DNA POLYMERASE III SUBUNIT EPSILON"/>
    <property type="match status" value="1"/>
</dbReference>
<accession>A0A235BX64</accession>
<dbReference type="InterPro" id="IPR006054">
    <property type="entry name" value="DnaQ"/>
</dbReference>
<protein>
    <recommendedName>
        <fullName evidence="1">Exonuclease domain-containing protein</fullName>
    </recommendedName>
</protein>
<proteinExistence type="predicted"/>
<evidence type="ECO:0000313" key="3">
    <source>
        <dbReference type="Proteomes" id="UP000215215"/>
    </source>
</evidence>
<dbReference type="GO" id="GO:0045004">
    <property type="term" value="P:DNA replication proofreading"/>
    <property type="evidence" value="ECO:0007669"/>
    <property type="project" value="TreeGrafter"/>
</dbReference>
<dbReference type="PROSITE" id="PS52050">
    <property type="entry name" value="WYL"/>
    <property type="match status" value="1"/>
</dbReference>
<name>A0A235BX64_UNCW3</name>
<dbReference type="FunFam" id="3.30.420.10:FF:000045">
    <property type="entry name" value="3'-5' exonuclease DinG"/>
    <property type="match status" value="1"/>
</dbReference>
<dbReference type="InterPro" id="IPR026881">
    <property type="entry name" value="WYL_dom"/>
</dbReference>
<dbReference type="InterPro" id="IPR012337">
    <property type="entry name" value="RNaseH-like_sf"/>
</dbReference>
<dbReference type="Proteomes" id="UP000215215">
    <property type="component" value="Unassembled WGS sequence"/>
</dbReference>
<dbReference type="GO" id="GO:0003677">
    <property type="term" value="F:DNA binding"/>
    <property type="evidence" value="ECO:0007669"/>
    <property type="project" value="InterPro"/>
</dbReference>
<dbReference type="CDD" id="cd06127">
    <property type="entry name" value="DEDDh"/>
    <property type="match status" value="1"/>
</dbReference>
<reference evidence="2 3" key="1">
    <citation type="submission" date="2017-07" db="EMBL/GenBank/DDBJ databases">
        <title>Recovery of genomes from metagenomes via a dereplication, aggregation, and scoring strategy.</title>
        <authorList>
            <person name="Sieber C.M."/>
            <person name="Probst A.J."/>
            <person name="Sharrar A."/>
            <person name="Thomas B.C."/>
            <person name="Hess M."/>
            <person name="Tringe S.G."/>
            <person name="Banfield J.F."/>
        </authorList>
    </citation>
    <scope>NUCLEOTIDE SEQUENCE [LARGE SCALE GENOMIC DNA]</scope>
    <source>
        <strain evidence="2">JGI_Cruoil_03_44_89</strain>
    </source>
</reference>
<dbReference type="PANTHER" id="PTHR30231:SF41">
    <property type="entry name" value="DNA POLYMERASE III SUBUNIT EPSILON"/>
    <property type="match status" value="1"/>
</dbReference>
<dbReference type="GO" id="GO:0003887">
    <property type="term" value="F:DNA-directed DNA polymerase activity"/>
    <property type="evidence" value="ECO:0007669"/>
    <property type="project" value="InterPro"/>
</dbReference>
<dbReference type="Pfam" id="PF13280">
    <property type="entry name" value="WYL"/>
    <property type="match status" value="1"/>
</dbReference>
<feature type="domain" description="Exonuclease" evidence="1">
    <location>
        <begin position="13"/>
        <end position="179"/>
    </location>
</feature>